<reference evidence="2 3" key="1">
    <citation type="journal article" date="2017" name="Genome Biol. Evol.">
        <title>Phytophthora megakarya and P. palmivora, closely related causal agents of cacao black pod rot, underwent increases in genome sizes and gene numbers by different mechanisms.</title>
        <authorList>
            <person name="Ali S.S."/>
            <person name="Shao J."/>
            <person name="Lary D.J."/>
            <person name="Kronmiller B."/>
            <person name="Shen D."/>
            <person name="Strem M.D."/>
            <person name="Amoako-Attah I."/>
            <person name="Akrofi A.Y."/>
            <person name="Begoude B.A."/>
            <person name="Ten Hoopen G.M."/>
            <person name="Coulibaly K."/>
            <person name="Kebe B.I."/>
            <person name="Melnick R.L."/>
            <person name="Guiltinan M.J."/>
            <person name="Tyler B.M."/>
            <person name="Meinhardt L.W."/>
            <person name="Bailey B.A."/>
        </authorList>
    </citation>
    <scope>NUCLEOTIDE SEQUENCE [LARGE SCALE GENOMIC DNA]</scope>
    <source>
        <strain evidence="3">sbr112.9</strain>
    </source>
</reference>
<dbReference type="AlphaFoldDB" id="A0A2P4X2G2"/>
<evidence type="ECO:0000313" key="3">
    <source>
        <dbReference type="Proteomes" id="UP000237271"/>
    </source>
</evidence>
<keyword evidence="3" id="KW-1185">Reference proteome</keyword>
<organism evidence="2 3">
    <name type="scientific">Phytophthora palmivora</name>
    <dbReference type="NCBI Taxonomy" id="4796"/>
    <lineage>
        <taxon>Eukaryota</taxon>
        <taxon>Sar</taxon>
        <taxon>Stramenopiles</taxon>
        <taxon>Oomycota</taxon>
        <taxon>Peronosporomycetes</taxon>
        <taxon>Peronosporales</taxon>
        <taxon>Peronosporaceae</taxon>
        <taxon>Phytophthora</taxon>
    </lineage>
</organism>
<dbReference type="OrthoDB" id="103374at2759"/>
<dbReference type="Pfam" id="PF00385">
    <property type="entry name" value="Chromo"/>
    <property type="match status" value="1"/>
</dbReference>
<comment type="caution">
    <text evidence="2">The sequence shown here is derived from an EMBL/GenBank/DDBJ whole genome shotgun (WGS) entry which is preliminary data.</text>
</comment>
<dbReference type="SUPFAM" id="SSF54160">
    <property type="entry name" value="Chromo domain-like"/>
    <property type="match status" value="1"/>
</dbReference>
<dbReference type="CDD" id="cd00024">
    <property type="entry name" value="CD_CSD"/>
    <property type="match status" value="1"/>
</dbReference>
<feature type="domain" description="Chromo" evidence="1">
    <location>
        <begin position="87"/>
        <end position="156"/>
    </location>
</feature>
<dbReference type="EMBL" id="NCKW01017035">
    <property type="protein sequence ID" value="POM59745.1"/>
    <property type="molecule type" value="Genomic_DNA"/>
</dbReference>
<dbReference type="Proteomes" id="UP000237271">
    <property type="component" value="Unassembled WGS sequence"/>
</dbReference>
<gene>
    <name evidence="2" type="ORF">PHPALM_31478</name>
</gene>
<sequence length="159" mass="18877">MHFQALYAEVIDRKERKRLTNMARANGRTCNFVCGDYVVWSRVDKRLQGDKRLVRWVGPFHVRVHVFRLKHYSDAGLYVTEELRLYISPLRIMLGVRAIEQHHYDPPAAEWQLYVAWRGLDDSENSWEPFASIYAHAPALVRAYVEDCEVWWELNDLLQ</sequence>
<dbReference type="InterPro" id="IPR000953">
    <property type="entry name" value="Chromo/chromo_shadow_dom"/>
</dbReference>
<protein>
    <recommendedName>
        <fullName evidence="1">Chromo domain-containing protein</fullName>
    </recommendedName>
</protein>
<name>A0A2P4X2G2_9STRA</name>
<evidence type="ECO:0000313" key="2">
    <source>
        <dbReference type="EMBL" id="POM59745.1"/>
    </source>
</evidence>
<dbReference type="PROSITE" id="PS50013">
    <property type="entry name" value="CHROMO_2"/>
    <property type="match status" value="1"/>
</dbReference>
<evidence type="ECO:0000259" key="1">
    <source>
        <dbReference type="PROSITE" id="PS50013"/>
    </source>
</evidence>
<accession>A0A2P4X2G2</accession>
<dbReference type="InterPro" id="IPR023780">
    <property type="entry name" value="Chromo_domain"/>
</dbReference>
<dbReference type="Gene3D" id="2.40.50.40">
    <property type="match status" value="1"/>
</dbReference>
<proteinExistence type="predicted"/>
<dbReference type="InterPro" id="IPR016197">
    <property type="entry name" value="Chromo-like_dom_sf"/>
</dbReference>